<dbReference type="GO" id="GO:0030288">
    <property type="term" value="C:outer membrane-bounded periplasmic space"/>
    <property type="evidence" value="ECO:0007669"/>
    <property type="project" value="TreeGrafter"/>
</dbReference>
<gene>
    <name evidence="7" type="ORF">Val02_67620</name>
</gene>
<keyword evidence="3 5" id="KW-0732">Signal</keyword>
<feature type="chain" id="PRO_5038831768" evidence="5">
    <location>
        <begin position="20"/>
        <end position="326"/>
    </location>
</feature>
<evidence type="ECO:0000259" key="6">
    <source>
        <dbReference type="SMART" id="SM00062"/>
    </source>
</evidence>
<dbReference type="GO" id="GO:0006865">
    <property type="term" value="P:amino acid transport"/>
    <property type="evidence" value="ECO:0007669"/>
    <property type="project" value="TreeGrafter"/>
</dbReference>
<evidence type="ECO:0000256" key="5">
    <source>
        <dbReference type="SAM" id="SignalP"/>
    </source>
</evidence>
<dbReference type="EMBL" id="BOPF01000031">
    <property type="protein sequence ID" value="GIJ49876.1"/>
    <property type="molecule type" value="Genomic_DNA"/>
</dbReference>
<dbReference type="PROSITE" id="PS51257">
    <property type="entry name" value="PROKAR_LIPOPROTEIN"/>
    <property type="match status" value="1"/>
</dbReference>
<feature type="domain" description="Solute-binding protein family 3/N-terminal" evidence="6">
    <location>
        <begin position="88"/>
        <end position="310"/>
    </location>
</feature>
<dbReference type="RefSeq" id="WP_203903320.1">
    <property type="nucleotide sequence ID" value="NZ_BOPF01000031.1"/>
</dbReference>
<evidence type="ECO:0000256" key="3">
    <source>
        <dbReference type="ARBA" id="ARBA00022729"/>
    </source>
</evidence>
<reference evidence="7" key="1">
    <citation type="submission" date="2021-01" db="EMBL/GenBank/DDBJ databases">
        <title>Whole genome shotgun sequence of Virgisporangium aliadipatigenens NBRC 105644.</title>
        <authorList>
            <person name="Komaki H."/>
            <person name="Tamura T."/>
        </authorList>
    </citation>
    <scope>NUCLEOTIDE SEQUENCE</scope>
    <source>
        <strain evidence="7">NBRC 105644</strain>
    </source>
</reference>
<keyword evidence="2" id="KW-0813">Transport</keyword>
<dbReference type="Pfam" id="PF00497">
    <property type="entry name" value="SBP_bac_3"/>
    <property type="match status" value="1"/>
</dbReference>
<evidence type="ECO:0000256" key="4">
    <source>
        <dbReference type="SAM" id="MobiDB-lite"/>
    </source>
</evidence>
<dbReference type="SUPFAM" id="SSF53850">
    <property type="entry name" value="Periplasmic binding protein-like II"/>
    <property type="match status" value="1"/>
</dbReference>
<feature type="region of interest" description="Disordered" evidence="4">
    <location>
        <begin position="34"/>
        <end position="75"/>
    </location>
</feature>
<organism evidence="7 8">
    <name type="scientific">Virgisporangium aliadipatigenens</name>
    <dbReference type="NCBI Taxonomy" id="741659"/>
    <lineage>
        <taxon>Bacteria</taxon>
        <taxon>Bacillati</taxon>
        <taxon>Actinomycetota</taxon>
        <taxon>Actinomycetes</taxon>
        <taxon>Micromonosporales</taxon>
        <taxon>Micromonosporaceae</taxon>
        <taxon>Virgisporangium</taxon>
    </lineage>
</organism>
<accession>A0A8J3YR19</accession>
<name>A0A8J3YR19_9ACTN</name>
<feature type="signal peptide" evidence="5">
    <location>
        <begin position="1"/>
        <end position="19"/>
    </location>
</feature>
<dbReference type="SMART" id="SM00062">
    <property type="entry name" value="PBPb"/>
    <property type="match status" value="1"/>
</dbReference>
<comment type="caution">
    <text evidence="7">The sequence shown here is derived from an EMBL/GenBank/DDBJ whole genome shotgun (WGS) entry which is preliminary data.</text>
</comment>
<evidence type="ECO:0000256" key="1">
    <source>
        <dbReference type="ARBA" id="ARBA00010333"/>
    </source>
</evidence>
<proteinExistence type="inferred from homology"/>
<sequence>MRRTLSMVLIALLGLTACGGGEPAPEPAVKARLPMPVGAHDPAPRPSAAAPAPGGCDPRASLRPEGALPAAGAMPAGSTMDTILKRGRLIVASDQNNYLFGFRDPGSYQLVGFDVEIAREVARAIFGDPDRVQYISVPSAERLNAVAQGRADIAAASITITCQRRQQVEFSSDYFTGAQKVLVRKGSGYTGMDSLRGKKVCAVTDTTSIRTVFEHPAQPLAVSATSWTDCLVLLQQGQVDAISTDDNILVGLVAQDPHVEIVGPALTDEPHGLAMPLDKPDFTRFVNQVLERMRADGTWTGIYRRWMGAYEPVLNQKSTPPQARYR</sequence>
<feature type="compositionally biased region" description="Low complexity" evidence="4">
    <location>
        <begin position="46"/>
        <end position="75"/>
    </location>
</feature>
<comment type="similarity">
    <text evidence="1">Belongs to the bacterial solute-binding protein 3 family.</text>
</comment>
<evidence type="ECO:0000313" key="8">
    <source>
        <dbReference type="Proteomes" id="UP000619260"/>
    </source>
</evidence>
<dbReference type="Proteomes" id="UP000619260">
    <property type="component" value="Unassembled WGS sequence"/>
</dbReference>
<evidence type="ECO:0000313" key="7">
    <source>
        <dbReference type="EMBL" id="GIJ49876.1"/>
    </source>
</evidence>
<dbReference type="AlphaFoldDB" id="A0A8J3YR19"/>
<keyword evidence="8" id="KW-1185">Reference proteome</keyword>
<dbReference type="PANTHER" id="PTHR30085">
    <property type="entry name" value="AMINO ACID ABC TRANSPORTER PERMEASE"/>
    <property type="match status" value="1"/>
</dbReference>
<dbReference type="GO" id="GO:0005576">
    <property type="term" value="C:extracellular region"/>
    <property type="evidence" value="ECO:0007669"/>
    <property type="project" value="TreeGrafter"/>
</dbReference>
<dbReference type="Gene3D" id="3.40.190.10">
    <property type="entry name" value="Periplasmic binding protein-like II"/>
    <property type="match status" value="2"/>
</dbReference>
<dbReference type="InterPro" id="IPR051455">
    <property type="entry name" value="Bact_solute-bind_prot3"/>
</dbReference>
<dbReference type="InterPro" id="IPR001638">
    <property type="entry name" value="Solute-binding_3/MltF_N"/>
</dbReference>
<dbReference type="PANTHER" id="PTHR30085:SF6">
    <property type="entry name" value="ABC TRANSPORTER GLUTAMINE-BINDING PROTEIN GLNH"/>
    <property type="match status" value="1"/>
</dbReference>
<evidence type="ECO:0000256" key="2">
    <source>
        <dbReference type="ARBA" id="ARBA00022448"/>
    </source>
</evidence>
<protein>
    <submittedName>
        <fullName evidence="7">Putative glutamine-binding protein GlnH</fullName>
    </submittedName>
</protein>
<dbReference type="CDD" id="cd13690">
    <property type="entry name" value="PBP2_GluB"/>
    <property type="match status" value="1"/>
</dbReference>